<keyword evidence="2" id="KW-1133">Transmembrane helix</keyword>
<dbReference type="GO" id="GO:0015297">
    <property type="term" value="F:antiporter activity"/>
    <property type="evidence" value="ECO:0007669"/>
    <property type="project" value="InterPro"/>
</dbReference>
<keyword evidence="2" id="KW-0812">Transmembrane</keyword>
<proteinExistence type="inferred from homology"/>
<keyword evidence="4" id="KW-1185">Reference proteome</keyword>
<feature type="transmembrane region" description="Helical" evidence="2">
    <location>
        <begin position="84"/>
        <end position="107"/>
    </location>
</feature>
<dbReference type="GO" id="GO:0042910">
    <property type="term" value="F:xenobiotic transmembrane transporter activity"/>
    <property type="evidence" value="ECO:0007669"/>
    <property type="project" value="InterPro"/>
</dbReference>
<dbReference type="Pfam" id="PF01554">
    <property type="entry name" value="MatE"/>
    <property type="match status" value="1"/>
</dbReference>
<dbReference type="InParanoid" id="A0A2P5FML6"/>
<organism evidence="3 4">
    <name type="scientific">Trema orientale</name>
    <name type="common">Charcoal tree</name>
    <name type="synonym">Celtis orientalis</name>
    <dbReference type="NCBI Taxonomy" id="63057"/>
    <lineage>
        <taxon>Eukaryota</taxon>
        <taxon>Viridiplantae</taxon>
        <taxon>Streptophyta</taxon>
        <taxon>Embryophyta</taxon>
        <taxon>Tracheophyta</taxon>
        <taxon>Spermatophyta</taxon>
        <taxon>Magnoliopsida</taxon>
        <taxon>eudicotyledons</taxon>
        <taxon>Gunneridae</taxon>
        <taxon>Pentapetalae</taxon>
        <taxon>rosids</taxon>
        <taxon>fabids</taxon>
        <taxon>Rosales</taxon>
        <taxon>Cannabaceae</taxon>
        <taxon>Trema</taxon>
    </lineage>
</organism>
<name>A0A2P5FML6_TREOI</name>
<evidence type="ECO:0000313" key="3">
    <source>
        <dbReference type="EMBL" id="PON99035.1"/>
    </source>
</evidence>
<dbReference type="PANTHER" id="PTHR11206">
    <property type="entry name" value="MULTIDRUG RESISTANCE PROTEIN"/>
    <property type="match status" value="1"/>
</dbReference>
<feature type="transmembrane region" description="Helical" evidence="2">
    <location>
        <begin position="119"/>
        <end position="139"/>
    </location>
</feature>
<evidence type="ECO:0000256" key="1">
    <source>
        <dbReference type="ARBA" id="ARBA00010199"/>
    </source>
</evidence>
<dbReference type="Proteomes" id="UP000237000">
    <property type="component" value="Unassembled WGS sequence"/>
</dbReference>
<dbReference type="GO" id="GO:0016020">
    <property type="term" value="C:membrane"/>
    <property type="evidence" value="ECO:0007669"/>
    <property type="project" value="InterPro"/>
</dbReference>
<dbReference type="InterPro" id="IPR002528">
    <property type="entry name" value="MATE_fam"/>
</dbReference>
<gene>
    <name evidence="3" type="ORF">TorRG33x02_052720</name>
</gene>
<comment type="similarity">
    <text evidence="1">Belongs to the multi antimicrobial extrusion (MATE) (TC 2.A.66.1) family.</text>
</comment>
<protein>
    <submittedName>
        <fullName evidence="3">Multi antimicrobial extrusion protein</fullName>
    </submittedName>
</protein>
<comment type="caution">
    <text evidence="3">The sequence shown here is derived from an EMBL/GenBank/DDBJ whole genome shotgun (WGS) entry which is preliminary data.</text>
</comment>
<reference evidence="4" key="1">
    <citation type="submission" date="2016-06" db="EMBL/GenBank/DDBJ databases">
        <title>Parallel loss of symbiosis genes in relatives of nitrogen-fixing non-legume Parasponia.</title>
        <authorList>
            <person name="Van Velzen R."/>
            <person name="Holmer R."/>
            <person name="Bu F."/>
            <person name="Rutten L."/>
            <person name="Van Zeijl A."/>
            <person name="Liu W."/>
            <person name="Santuari L."/>
            <person name="Cao Q."/>
            <person name="Sharma T."/>
            <person name="Shen D."/>
            <person name="Roswanjaya Y."/>
            <person name="Wardhani T."/>
            <person name="Kalhor M.S."/>
            <person name="Jansen J."/>
            <person name="Van den Hoogen J."/>
            <person name="Gungor B."/>
            <person name="Hartog M."/>
            <person name="Hontelez J."/>
            <person name="Verver J."/>
            <person name="Yang W.-C."/>
            <person name="Schijlen E."/>
            <person name="Repin R."/>
            <person name="Schilthuizen M."/>
            <person name="Schranz E."/>
            <person name="Heidstra R."/>
            <person name="Miyata K."/>
            <person name="Fedorova E."/>
            <person name="Kohlen W."/>
            <person name="Bisseling T."/>
            <person name="Smit S."/>
            <person name="Geurts R."/>
        </authorList>
    </citation>
    <scope>NUCLEOTIDE SEQUENCE [LARGE SCALE GENOMIC DNA]</scope>
    <source>
        <strain evidence="4">cv. RG33-2</strain>
    </source>
</reference>
<accession>A0A2P5FML6</accession>
<evidence type="ECO:0000256" key="2">
    <source>
        <dbReference type="SAM" id="Phobius"/>
    </source>
</evidence>
<feature type="transmembrane region" description="Helical" evidence="2">
    <location>
        <begin position="54"/>
        <end position="78"/>
    </location>
</feature>
<sequence length="141" mass="14853">MEDNNNEQALLIASSTSAEDDHSHQNRHSHAGDIPPIGGVADCFRQFRIESKKLWYLAGPAVFTSICRYSLGAVTQLFTGHVSTLALAAVSVENSVIAGFSFGVMLGMGSALETLCGQAFGAGQLDMLGVIIIIASYGFNG</sequence>
<keyword evidence="2" id="KW-0472">Membrane</keyword>
<dbReference type="EMBL" id="JXTC01000021">
    <property type="protein sequence ID" value="PON99035.1"/>
    <property type="molecule type" value="Genomic_DNA"/>
</dbReference>
<evidence type="ECO:0000313" key="4">
    <source>
        <dbReference type="Proteomes" id="UP000237000"/>
    </source>
</evidence>
<dbReference type="AlphaFoldDB" id="A0A2P5FML6"/>
<dbReference type="OrthoDB" id="2126698at2759"/>